<dbReference type="Proteomes" id="UP001142325">
    <property type="component" value="Unassembled WGS sequence"/>
</dbReference>
<accession>A0A9W6HTJ9</accession>
<dbReference type="RefSeq" id="WP_204937511.1">
    <property type="nucleotide sequence ID" value="NZ_BAAAUM010000002.1"/>
</dbReference>
<evidence type="ECO:0000313" key="5">
    <source>
        <dbReference type="Proteomes" id="UP001142325"/>
    </source>
</evidence>
<name>A0A9W6HTJ9_9MICO</name>
<keyword evidence="2" id="KW-0472">Membrane</keyword>
<feature type="coiled-coil region" evidence="1">
    <location>
        <begin position="252"/>
        <end position="286"/>
    </location>
</feature>
<keyword evidence="2" id="KW-0812">Transmembrane</keyword>
<reference evidence="4" key="2">
    <citation type="submission" date="2023-01" db="EMBL/GenBank/DDBJ databases">
        <authorList>
            <person name="Sun Q."/>
            <person name="Evtushenko L."/>
        </authorList>
    </citation>
    <scope>NUCLEOTIDE SEQUENCE</scope>
    <source>
        <strain evidence="4">VKM Ac-1958</strain>
    </source>
</reference>
<dbReference type="EMBL" id="BSET01000002">
    <property type="protein sequence ID" value="GLK02668.1"/>
    <property type="molecule type" value="Genomic_DNA"/>
</dbReference>
<dbReference type="Pfam" id="PF14257">
    <property type="entry name" value="DUF4349"/>
    <property type="match status" value="1"/>
</dbReference>
<sequence>MNTSHPELPALSEETIARIEQSVFTTIAEERASAQADAVPKDARAARSRARRRGWLTASGVAAAFVVGAVVSPALITASTGSLMSAGSASSESAIAPKLEGATMPEGLTLLDSTADMSAASPEAPREMITSASATVRVDDIQKSAEEIAALATRQGGFVESKNIGSSGVVADQSMPAPRTDDYAWISIRVPSDTLNETIAELEKTGEVIASSSNATDVTATAIDLRARVEATRASVQRLTELMAQTGTVGELIEAEVALTDRQAQLESYEQQLADLETQVAMSSLQVELTRTATVTEPDPAGFGDGLFAGWNGLLLTLNALVVAFGFLLPWLGVGAVAALIVWAIVRTRRARRTHAAPAGPAAPTE</sequence>
<evidence type="ECO:0000259" key="3">
    <source>
        <dbReference type="Pfam" id="PF14257"/>
    </source>
</evidence>
<feature type="transmembrane region" description="Helical" evidence="2">
    <location>
        <begin position="321"/>
        <end position="346"/>
    </location>
</feature>
<comment type="caution">
    <text evidence="4">The sequence shown here is derived from an EMBL/GenBank/DDBJ whole genome shotgun (WGS) entry which is preliminary data.</text>
</comment>
<feature type="transmembrane region" description="Helical" evidence="2">
    <location>
        <begin position="54"/>
        <end position="76"/>
    </location>
</feature>
<dbReference type="AlphaFoldDB" id="A0A9W6HTJ9"/>
<keyword evidence="1" id="KW-0175">Coiled coil</keyword>
<dbReference type="InterPro" id="IPR025645">
    <property type="entry name" value="DUF4349"/>
</dbReference>
<evidence type="ECO:0000313" key="4">
    <source>
        <dbReference type="EMBL" id="GLK02668.1"/>
    </source>
</evidence>
<gene>
    <name evidence="4" type="ORF">GCM10017596_23830</name>
</gene>
<organism evidence="4 5">
    <name type="scientific">Microbacterium keratanolyticum</name>
    <dbReference type="NCBI Taxonomy" id="67574"/>
    <lineage>
        <taxon>Bacteria</taxon>
        <taxon>Bacillati</taxon>
        <taxon>Actinomycetota</taxon>
        <taxon>Actinomycetes</taxon>
        <taxon>Micrococcales</taxon>
        <taxon>Microbacteriaceae</taxon>
        <taxon>Microbacterium</taxon>
    </lineage>
</organism>
<proteinExistence type="predicted"/>
<keyword evidence="5" id="KW-1185">Reference proteome</keyword>
<keyword evidence="2" id="KW-1133">Transmembrane helix</keyword>
<evidence type="ECO:0000256" key="2">
    <source>
        <dbReference type="SAM" id="Phobius"/>
    </source>
</evidence>
<feature type="domain" description="DUF4349" evidence="3">
    <location>
        <begin position="126"/>
        <end position="343"/>
    </location>
</feature>
<protein>
    <recommendedName>
        <fullName evidence="3">DUF4349 domain-containing protein</fullName>
    </recommendedName>
</protein>
<reference evidence="4" key="1">
    <citation type="journal article" date="2014" name="Int. J. Syst. Evol. Microbiol.">
        <title>Complete genome sequence of Corynebacterium casei LMG S-19264T (=DSM 44701T), isolated from a smear-ripened cheese.</title>
        <authorList>
            <consortium name="US DOE Joint Genome Institute (JGI-PGF)"/>
            <person name="Walter F."/>
            <person name="Albersmeier A."/>
            <person name="Kalinowski J."/>
            <person name="Ruckert C."/>
        </authorList>
    </citation>
    <scope>NUCLEOTIDE SEQUENCE</scope>
    <source>
        <strain evidence="4">VKM Ac-1958</strain>
    </source>
</reference>
<evidence type="ECO:0000256" key="1">
    <source>
        <dbReference type="SAM" id="Coils"/>
    </source>
</evidence>